<dbReference type="Gene3D" id="2.60.120.10">
    <property type="entry name" value="Jelly Rolls"/>
    <property type="match status" value="1"/>
</dbReference>
<dbReference type="GO" id="GO:0003700">
    <property type="term" value="F:DNA-binding transcription factor activity"/>
    <property type="evidence" value="ECO:0007669"/>
    <property type="project" value="InterPro"/>
</dbReference>
<dbReference type="PRINTS" id="PR00032">
    <property type="entry name" value="HTHARAC"/>
</dbReference>
<dbReference type="EMBL" id="CP132968">
    <property type="protein sequence ID" value="WMD15482.1"/>
    <property type="molecule type" value="Genomic_DNA"/>
</dbReference>
<evidence type="ECO:0000313" key="6">
    <source>
        <dbReference type="Proteomes" id="UP001243496"/>
    </source>
</evidence>
<proteinExistence type="predicted"/>
<dbReference type="InterPro" id="IPR009057">
    <property type="entry name" value="Homeodomain-like_sf"/>
</dbReference>
<keyword evidence="1" id="KW-0805">Transcription regulation</keyword>
<evidence type="ECO:0000256" key="1">
    <source>
        <dbReference type="ARBA" id="ARBA00023015"/>
    </source>
</evidence>
<dbReference type="Proteomes" id="UP001243496">
    <property type="component" value="Chromosome"/>
</dbReference>
<organism evidence="5 6">
    <name type="scientific">Anaerostipes hadrus</name>
    <dbReference type="NCBI Taxonomy" id="649756"/>
    <lineage>
        <taxon>Bacteria</taxon>
        <taxon>Bacillati</taxon>
        <taxon>Bacillota</taxon>
        <taxon>Clostridia</taxon>
        <taxon>Lachnospirales</taxon>
        <taxon>Lachnospiraceae</taxon>
        <taxon>Anaerostipes</taxon>
    </lineage>
</organism>
<dbReference type="InterPro" id="IPR018060">
    <property type="entry name" value="HTH_AraC"/>
</dbReference>
<dbReference type="InterPro" id="IPR011051">
    <property type="entry name" value="RmlC_Cupin_sf"/>
</dbReference>
<dbReference type="RefSeq" id="WP_306856236.1">
    <property type="nucleotide sequence ID" value="NZ_CP132968.1"/>
</dbReference>
<dbReference type="PANTHER" id="PTHR43280:SF34">
    <property type="entry name" value="ARAC-FAMILY TRANSCRIPTIONAL REGULATOR"/>
    <property type="match status" value="1"/>
</dbReference>
<dbReference type="PANTHER" id="PTHR43280">
    <property type="entry name" value="ARAC-FAMILY TRANSCRIPTIONAL REGULATOR"/>
    <property type="match status" value="1"/>
</dbReference>
<dbReference type="GeneID" id="92741487"/>
<dbReference type="Pfam" id="PF12833">
    <property type="entry name" value="HTH_18"/>
    <property type="match status" value="1"/>
</dbReference>
<keyword evidence="2" id="KW-0238">DNA-binding</keyword>
<dbReference type="InterPro" id="IPR020449">
    <property type="entry name" value="Tscrpt_reg_AraC-type_HTH"/>
</dbReference>
<sequence>MRQEIIKELELITDEEKRVLSGEKQQVIWDIYSSKDKFEVDAKRLIRQGEYLSVRKHCRFVDFPEHGHNYIEILYVCQGTIVNWIEGERIVMEAGDILFLNKEVKHSIEEAGIHDIGLNFMALPEFFDIPLGMLNKDNVLAEFLVSVLRNNDTGSKYLYFKLGHEPVVDNLMENIALNLFTNEKNHEMINQYTMGLVFLQIINRIETAQKNTQMNYHDILIETTMRYIDQHYRDANLTDLAEDMNQSLSVLSRTIKQETGCTFKELLQEKRFEKASMFLSETDLPIADIMVACGYENSSYFYRKFKEKYQVSPKEYRKQSK</sequence>
<dbReference type="Gene3D" id="1.10.10.60">
    <property type="entry name" value="Homeodomain-like"/>
    <property type="match status" value="2"/>
</dbReference>
<evidence type="ECO:0000313" key="5">
    <source>
        <dbReference type="EMBL" id="WMD15482.1"/>
    </source>
</evidence>
<dbReference type="InterPro" id="IPR003313">
    <property type="entry name" value="AraC-bd"/>
</dbReference>
<keyword evidence="3" id="KW-0804">Transcription</keyword>
<dbReference type="Pfam" id="PF02311">
    <property type="entry name" value="AraC_binding"/>
    <property type="match status" value="1"/>
</dbReference>
<dbReference type="AlphaFoldDB" id="A0AAQ3GMS3"/>
<dbReference type="InterPro" id="IPR014710">
    <property type="entry name" value="RmlC-like_jellyroll"/>
</dbReference>
<reference evidence="5" key="1">
    <citation type="submission" date="2023-08" db="EMBL/GenBank/DDBJ databases">
        <title>Complete Genome Sequences of butyrate producing Anaerostipes hadrus strains BA1 and GIF7 isolated from the terminal ileum of a healthy lean male.</title>
        <authorList>
            <person name="Low A."/>
            <person name="Sheludchenko M."/>
            <person name="Cheng H.E."/>
            <person name="Koh X.Q."/>
            <person name="Lee J."/>
        </authorList>
    </citation>
    <scope>NUCLEOTIDE SEQUENCE</scope>
    <source>
        <strain evidence="5">BA1</strain>
    </source>
</reference>
<protein>
    <submittedName>
        <fullName evidence="5">AraC family transcriptional regulator</fullName>
    </submittedName>
</protein>
<dbReference type="PROSITE" id="PS01124">
    <property type="entry name" value="HTH_ARAC_FAMILY_2"/>
    <property type="match status" value="1"/>
</dbReference>
<dbReference type="SUPFAM" id="SSF51182">
    <property type="entry name" value="RmlC-like cupins"/>
    <property type="match status" value="1"/>
</dbReference>
<gene>
    <name evidence="5" type="ORF">RBI15_08810</name>
</gene>
<evidence type="ECO:0000259" key="4">
    <source>
        <dbReference type="PROSITE" id="PS01124"/>
    </source>
</evidence>
<dbReference type="GO" id="GO:0043565">
    <property type="term" value="F:sequence-specific DNA binding"/>
    <property type="evidence" value="ECO:0007669"/>
    <property type="project" value="InterPro"/>
</dbReference>
<feature type="domain" description="HTH araC/xylS-type" evidence="4">
    <location>
        <begin position="222"/>
        <end position="319"/>
    </location>
</feature>
<dbReference type="SMART" id="SM00342">
    <property type="entry name" value="HTH_ARAC"/>
    <property type="match status" value="1"/>
</dbReference>
<evidence type="ECO:0000256" key="2">
    <source>
        <dbReference type="ARBA" id="ARBA00023125"/>
    </source>
</evidence>
<accession>A0AAQ3GMS3</accession>
<dbReference type="SUPFAM" id="SSF46689">
    <property type="entry name" value="Homeodomain-like"/>
    <property type="match status" value="1"/>
</dbReference>
<name>A0AAQ3GMS3_ANAHA</name>
<evidence type="ECO:0000256" key="3">
    <source>
        <dbReference type="ARBA" id="ARBA00023163"/>
    </source>
</evidence>